<dbReference type="SUPFAM" id="SSF55831">
    <property type="entry name" value="Thymidylate synthase/dCMP hydroxymethylase"/>
    <property type="match status" value="1"/>
</dbReference>
<dbReference type="Proteomes" id="UP000188268">
    <property type="component" value="Unassembled WGS sequence"/>
</dbReference>
<dbReference type="PANTHER" id="PTHR11548:SF2">
    <property type="entry name" value="THYMIDYLATE SYNTHASE"/>
    <property type="match status" value="1"/>
</dbReference>
<gene>
    <name evidence="4" type="ORF">CCACVL1_03482</name>
</gene>
<dbReference type="Gene3D" id="3.30.572.10">
    <property type="entry name" value="Thymidylate synthase/dCMP hydroxymethylase domain"/>
    <property type="match status" value="1"/>
</dbReference>
<evidence type="ECO:0000256" key="1">
    <source>
        <dbReference type="ARBA" id="ARBA00022603"/>
    </source>
</evidence>
<dbReference type="Gramene" id="OMP00042">
    <property type="protein sequence ID" value="OMP00042"/>
    <property type="gene ID" value="CCACVL1_03482"/>
</dbReference>
<keyword evidence="5" id="KW-1185">Reference proteome</keyword>
<accession>A0A1R3JYZ5</accession>
<reference evidence="4 5" key="1">
    <citation type="submission" date="2013-09" db="EMBL/GenBank/DDBJ databases">
        <title>Corchorus capsularis genome sequencing.</title>
        <authorList>
            <person name="Alam M."/>
            <person name="Haque M.S."/>
            <person name="Islam M.S."/>
            <person name="Emdad E.M."/>
            <person name="Islam M.M."/>
            <person name="Ahmed B."/>
            <person name="Halim A."/>
            <person name="Hossen Q.M.M."/>
            <person name="Hossain M.Z."/>
            <person name="Ahmed R."/>
            <person name="Khan M.M."/>
            <person name="Islam R."/>
            <person name="Rashid M.M."/>
            <person name="Khan S.A."/>
            <person name="Rahman M.S."/>
            <person name="Alam M."/>
        </authorList>
    </citation>
    <scope>NUCLEOTIDE SEQUENCE [LARGE SCALE GENOMIC DNA]</scope>
    <source>
        <strain evidence="5">cv. CVL-1</strain>
        <tissue evidence="4">Whole seedling</tissue>
    </source>
</reference>
<dbReference type="GO" id="GO:0005829">
    <property type="term" value="C:cytosol"/>
    <property type="evidence" value="ECO:0007669"/>
    <property type="project" value="TreeGrafter"/>
</dbReference>
<dbReference type="GO" id="GO:0004146">
    <property type="term" value="F:dihydrofolate reductase activity"/>
    <property type="evidence" value="ECO:0007669"/>
    <property type="project" value="TreeGrafter"/>
</dbReference>
<sequence>MYPRSADMGLGVPFNIASYGLLTYTIAHVCDLVPGDFIHVLGRPMFIAIMSGQAPAGAASETAEAFSNFEDQSREEEYRFLCVVASDFKLIGYEKIEMKMGV</sequence>
<keyword evidence="1" id="KW-0489">Methyltransferase</keyword>
<dbReference type="OrthoDB" id="766at2759"/>
<comment type="caution">
    <text evidence="4">The sequence shown here is derived from an EMBL/GenBank/DDBJ whole genome shotgun (WGS) entry which is preliminary data.</text>
</comment>
<dbReference type="InterPro" id="IPR045097">
    <property type="entry name" value="Thymidate_synth/dCMP_Mease"/>
</dbReference>
<dbReference type="GO" id="GO:0006231">
    <property type="term" value="P:dTMP biosynthetic process"/>
    <property type="evidence" value="ECO:0007669"/>
    <property type="project" value="TreeGrafter"/>
</dbReference>
<evidence type="ECO:0000313" key="4">
    <source>
        <dbReference type="EMBL" id="OMP00042.1"/>
    </source>
</evidence>
<dbReference type="GO" id="GO:0032259">
    <property type="term" value="P:methylation"/>
    <property type="evidence" value="ECO:0007669"/>
    <property type="project" value="UniProtKB-KW"/>
</dbReference>
<organism evidence="4 5">
    <name type="scientific">Corchorus capsularis</name>
    <name type="common">Jute</name>
    <dbReference type="NCBI Taxonomy" id="210143"/>
    <lineage>
        <taxon>Eukaryota</taxon>
        <taxon>Viridiplantae</taxon>
        <taxon>Streptophyta</taxon>
        <taxon>Embryophyta</taxon>
        <taxon>Tracheophyta</taxon>
        <taxon>Spermatophyta</taxon>
        <taxon>Magnoliopsida</taxon>
        <taxon>eudicotyledons</taxon>
        <taxon>Gunneridae</taxon>
        <taxon>Pentapetalae</taxon>
        <taxon>rosids</taxon>
        <taxon>malvids</taxon>
        <taxon>Malvales</taxon>
        <taxon>Malvaceae</taxon>
        <taxon>Grewioideae</taxon>
        <taxon>Apeibeae</taxon>
        <taxon>Corchorus</taxon>
    </lineage>
</organism>
<dbReference type="PANTHER" id="PTHR11548">
    <property type="entry name" value="THYMIDYLATE SYNTHASE 1"/>
    <property type="match status" value="1"/>
</dbReference>
<dbReference type="GO" id="GO:0005739">
    <property type="term" value="C:mitochondrion"/>
    <property type="evidence" value="ECO:0007669"/>
    <property type="project" value="TreeGrafter"/>
</dbReference>
<dbReference type="InterPro" id="IPR036926">
    <property type="entry name" value="Thymidate_synth/dCMP_Mease_sf"/>
</dbReference>
<proteinExistence type="predicted"/>
<dbReference type="GO" id="GO:0004799">
    <property type="term" value="F:thymidylate synthase activity"/>
    <property type="evidence" value="ECO:0007669"/>
    <property type="project" value="TreeGrafter"/>
</dbReference>
<evidence type="ECO:0000259" key="3">
    <source>
        <dbReference type="Pfam" id="PF00303"/>
    </source>
</evidence>
<feature type="domain" description="Thymidylate synthase/dCMP hydroxymethylase" evidence="3">
    <location>
        <begin position="1"/>
        <end position="95"/>
    </location>
</feature>
<dbReference type="EMBL" id="AWWV01006714">
    <property type="protein sequence ID" value="OMP00042.1"/>
    <property type="molecule type" value="Genomic_DNA"/>
</dbReference>
<dbReference type="AlphaFoldDB" id="A0A1R3JYZ5"/>
<dbReference type="InterPro" id="IPR023451">
    <property type="entry name" value="Thymidate_synth/dCMP_Mease_dom"/>
</dbReference>
<dbReference type="STRING" id="210143.A0A1R3JYZ5"/>
<dbReference type="Pfam" id="PF00303">
    <property type="entry name" value="Thymidylat_synt"/>
    <property type="match status" value="1"/>
</dbReference>
<evidence type="ECO:0000313" key="5">
    <source>
        <dbReference type="Proteomes" id="UP000188268"/>
    </source>
</evidence>
<name>A0A1R3JYZ5_COCAP</name>
<keyword evidence="2" id="KW-0808">Transferase</keyword>
<evidence type="ECO:0000256" key="2">
    <source>
        <dbReference type="ARBA" id="ARBA00022679"/>
    </source>
</evidence>
<protein>
    <submittedName>
        <fullName evidence="4">Thymidylate synthase</fullName>
    </submittedName>
</protein>